<dbReference type="Pfam" id="PF00583">
    <property type="entry name" value="Acetyltransf_1"/>
    <property type="match status" value="1"/>
</dbReference>
<keyword evidence="1" id="KW-0808">Transferase</keyword>
<proteinExistence type="predicted"/>
<evidence type="ECO:0000256" key="2">
    <source>
        <dbReference type="ARBA" id="ARBA00023315"/>
    </source>
</evidence>
<evidence type="ECO:0000256" key="1">
    <source>
        <dbReference type="ARBA" id="ARBA00022679"/>
    </source>
</evidence>
<dbReference type="EMBL" id="BAAAQM010000012">
    <property type="protein sequence ID" value="GAA1966652.1"/>
    <property type="molecule type" value="Genomic_DNA"/>
</dbReference>
<gene>
    <name evidence="5" type="ORF">GCM10009838_25500</name>
</gene>
<dbReference type="InterPro" id="IPR000182">
    <property type="entry name" value="GNAT_dom"/>
</dbReference>
<keyword evidence="2" id="KW-0012">Acyltransferase</keyword>
<dbReference type="PANTHER" id="PTHR43420">
    <property type="entry name" value="ACETYLTRANSFERASE"/>
    <property type="match status" value="1"/>
</dbReference>
<evidence type="ECO:0000313" key="6">
    <source>
        <dbReference type="Proteomes" id="UP001499854"/>
    </source>
</evidence>
<dbReference type="PROSITE" id="PS51186">
    <property type="entry name" value="GNAT"/>
    <property type="match status" value="1"/>
</dbReference>
<organism evidence="5 6">
    <name type="scientific">Catenulispora subtropica</name>
    <dbReference type="NCBI Taxonomy" id="450798"/>
    <lineage>
        <taxon>Bacteria</taxon>
        <taxon>Bacillati</taxon>
        <taxon>Actinomycetota</taxon>
        <taxon>Actinomycetes</taxon>
        <taxon>Catenulisporales</taxon>
        <taxon>Catenulisporaceae</taxon>
        <taxon>Catenulispora</taxon>
    </lineage>
</organism>
<reference evidence="6" key="1">
    <citation type="journal article" date="2019" name="Int. J. Syst. Evol. Microbiol.">
        <title>The Global Catalogue of Microorganisms (GCM) 10K type strain sequencing project: providing services to taxonomists for standard genome sequencing and annotation.</title>
        <authorList>
            <consortium name="The Broad Institute Genomics Platform"/>
            <consortium name="The Broad Institute Genome Sequencing Center for Infectious Disease"/>
            <person name="Wu L."/>
            <person name="Ma J."/>
        </authorList>
    </citation>
    <scope>NUCLEOTIDE SEQUENCE [LARGE SCALE GENOMIC DNA]</scope>
    <source>
        <strain evidence="6">JCM 16013</strain>
    </source>
</reference>
<dbReference type="Gene3D" id="3.40.630.30">
    <property type="match status" value="1"/>
</dbReference>
<feature type="compositionally biased region" description="Basic and acidic residues" evidence="3">
    <location>
        <begin position="190"/>
        <end position="199"/>
    </location>
</feature>
<evidence type="ECO:0000259" key="4">
    <source>
        <dbReference type="PROSITE" id="PS51186"/>
    </source>
</evidence>
<name>A0ABP5CR37_9ACTN</name>
<sequence>MGTNEPPRLRGVLKEDLSAIADLEATAFGTNGLTRNALDVIFDPSGAFWLLAEDEEGVWGHSVNARGEDPHVGWILGMAVHPERQGRGWGRILLQASIDRLQDSDINVIRLLVKRTNKLAYRLYESFGFVDSGERADHFGPGEDRLVMSLLLSTEKPPKGQSSPPFPQVPVDPQDTGRTLNGVAAGPQIPRDDAQKWYS</sequence>
<dbReference type="SUPFAM" id="SSF55729">
    <property type="entry name" value="Acyl-CoA N-acyltransferases (Nat)"/>
    <property type="match status" value="1"/>
</dbReference>
<dbReference type="InterPro" id="IPR050680">
    <property type="entry name" value="YpeA/RimI_acetyltransf"/>
</dbReference>
<evidence type="ECO:0000256" key="3">
    <source>
        <dbReference type="SAM" id="MobiDB-lite"/>
    </source>
</evidence>
<dbReference type="Proteomes" id="UP001499854">
    <property type="component" value="Unassembled WGS sequence"/>
</dbReference>
<feature type="region of interest" description="Disordered" evidence="3">
    <location>
        <begin position="154"/>
        <end position="199"/>
    </location>
</feature>
<dbReference type="InterPro" id="IPR016181">
    <property type="entry name" value="Acyl_CoA_acyltransferase"/>
</dbReference>
<dbReference type="RefSeq" id="WP_344657180.1">
    <property type="nucleotide sequence ID" value="NZ_BAAAQM010000012.1"/>
</dbReference>
<dbReference type="PANTHER" id="PTHR43420:SF44">
    <property type="entry name" value="ACETYLTRANSFERASE YPEA"/>
    <property type="match status" value="1"/>
</dbReference>
<dbReference type="CDD" id="cd04301">
    <property type="entry name" value="NAT_SF"/>
    <property type="match status" value="1"/>
</dbReference>
<keyword evidence="6" id="KW-1185">Reference proteome</keyword>
<feature type="domain" description="N-acetyltransferase" evidence="4">
    <location>
        <begin position="7"/>
        <end position="153"/>
    </location>
</feature>
<accession>A0ABP5CR37</accession>
<protein>
    <recommendedName>
        <fullName evidence="4">N-acetyltransferase domain-containing protein</fullName>
    </recommendedName>
</protein>
<evidence type="ECO:0000313" key="5">
    <source>
        <dbReference type="EMBL" id="GAA1966652.1"/>
    </source>
</evidence>
<comment type="caution">
    <text evidence="5">The sequence shown here is derived from an EMBL/GenBank/DDBJ whole genome shotgun (WGS) entry which is preliminary data.</text>
</comment>